<dbReference type="PATRIC" id="fig|1423755.3.peg.760"/>
<dbReference type="InterPro" id="IPR027417">
    <property type="entry name" value="P-loop_NTPase"/>
</dbReference>
<keyword evidence="2" id="KW-0547">Nucleotide-binding</keyword>
<dbReference type="RefSeq" id="WP_025022506.1">
    <property type="nucleotide sequence ID" value="NZ_AZGD01000090.1"/>
</dbReference>
<proteinExistence type="predicted"/>
<keyword evidence="2" id="KW-0378">Hydrolase</keyword>
<evidence type="ECO:0000313" key="3">
    <source>
        <dbReference type="Proteomes" id="UP000051054"/>
    </source>
</evidence>
<dbReference type="Proteomes" id="UP000051054">
    <property type="component" value="Unassembled WGS sequence"/>
</dbReference>
<feature type="domain" description="Virulence-associated protein E-like" evidence="1">
    <location>
        <begin position="118"/>
        <end position="336"/>
    </location>
</feature>
<dbReference type="SUPFAM" id="SSF52540">
    <property type="entry name" value="P-loop containing nucleoside triphosphate hydrolases"/>
    <property type="match status" value="1"/>
</dbReference>
<evidence type="ECO:0000259" key="1">
    <source>
        <dbReference type="Pfam" id="PF05272"/>
    </source>
</evidence>
<dbReference type="STRING" id="1423755.FC40_GL000707"/>
<dbReference type="eggNOG" id="COG5545">
    <property type="taxonomic scope" value="Bacteria"/>
</dbReference>
<dbReference type="PANTHER" id="PTHR34985:SF1">
    <property type="entry name" value="SLR0554 PROTEIN"/>
    <property type="match status" value="1"/>
</dbReference>
<gene>
    <name evidence="2" type="ORF">FC40_GL000707</name>
</gene>
<keyword evidence="3" id="KW-1185">Reference proteome</keyword>
<sequence length="444" mass="51497">MNNINFDEIDKEITGMKLTKNLNGTIKKNSIKNIVTLLNLYDETRNKFILNEFTGNIEVTDNIPDLYITKGLITNRVINSLASFLEKQTDVLFKDELIYKALLDITNKHKYDPVKNRIEAVEWDKQERVAKYFIDHLGAENNDYIKQVTVTWFKGMIARIYEQEVKFEVVPILTGKQGIGKSTAISRLMPDYFVDDLGSLGTNKDDLLKLENACIVELAELSALTNTQLEKTKSFISQTKDNYRRPYQSLNEVHYRNCVFIGTTNSTDFLKDKTGNRRFYPIECNKDNITSPIFNVHEEEILQVLAESKVLYEQDKTLYLSPEIMKQAELEQEKYKEEDPLQDLITEYLNMPVPPNWDDLTITSKKEYYNNRKQGITTDDRNKINFVATDELLEIVLGMNEKEKATTGKRSARRIKLIMQSLNWKHCRRGKNKISGYKGTVKDS</sequence>
<keyword evidence="2" id="KW-0067">ATP-binding</keyword>
<dbReference type="EMBL" id="AZGD01000090">
    <property type="protein sequence ID" value="KRM18918.1"/>
    <property type="molecule type" value="Genomic_DNA"/>
</dbReference>
<comment type="caution">
    <text evidence="2">The sequence shown here is derived from an EMBL/GenBank/DDBJ whole genome shotgun (WGS) entry which is preliminary data.</text>
</comment>
<dbReference type="OrthoDB" id="9763644at2"/>
<keyword evidence="2" id="KW-0347">Helicase</keyword>
<dbReference type="Pfam" id="PF05272">
    <property type="entry name" value="VapE-like_dom"/>
    <property type="match status" value="1"/>
</dbReference>
<evidence type="ECO:0000313" key="2">
    <source>
        <dbReference type="EMBL" id="KRM18918.1"/>
    </source>
</evidence>
<dbReference type="InterPro" id="IPR007936">
    <property type="entry name" value="VapE-like_dom"/>
</dbReference>
<dbReference type="GO" id="GO:0004386">
    <property type="term" value="F:helicase activity"/>
    <property type="evidence" value="ECO:0007669"/>
    <property type="project" value="UniProtKB-KW"/>
</dbReference>
<dbReference type="PANTHER" id="PTHR34985">
    <property type="entry name" value="SLR0554 PROTEIN"/>
    <property type="match status" value="1"/>
</dbReference>
<organism evidence="2 3">
    <name type="scientific">Ligilactobacillus hayakitensis DSM 18933 = JCM 14209</name>
    <dbReference type="NCBI Taxonomy" id="1423755"/>
    <lineage>
        <taxon>Bacteria</taxon>
        <taxon>Bacillati</taxon>
        <taxon>Bacillota</taxon>
        <taxon>Bacilli</taxon>
        <taxon>Lactobacillales</taxon>
        <taxon>Lactobacillaceae</taxon>
        <taxon>Ligilactobacillus</taxon>
    </lineage>
</organism>
<dbReference type="AlphaFoldDB" id="A0A0R1WUZ6"/>
<reference evidence="2 3" key="1">
    <citation type="journal article" date="2015" name="Genome Announc.">
        <title>Expanding the biotechnology potential of lactobacilli through comparative genomics of 213 strains and associated genera.</title>
        <authorList>
            <person name="Sun Z."/>
            <person name="Harris H.M."/>
            <person name="McCann A."/>
            <person name="Guo C."/>
            <person name="Argimon S."/>
            <person name="Zhang W."/>
            <person name="Yang X."/>
            <person name="Jeffery I.B."/>
            <person name="Cooney J.C."/>
            <person name="Kagawa T.F."/>
            <person name="Liu W."/>
            <person name="Song Y."/>
            <person name="Salvetti E."/>
            <person name="Wrobel A."/>
            <person name="Rasinkangas P."/>
            <person name="Parkhill J."/>
            <person name="Rea M.C."/>
            <person name="O'Sullivan O."/>
            <person name="Ritari J."/>
            <person name="Douillard F.P."/>
            <person name="Paul Ross R."/>
            <person name="Yang R."/>
            <person name="Briner A.E."/>
            <person name="Felis G.E."/>
            <person name="de Vos W.M."/>
            <person name="Barrangou R."/>
            <person name="Klaenhammer T.R."/>
            <person name="Caufield P.W."/>
            <person name="Cui Y."/>
            <person name="Zhang H."/>
            <person name="O'Toole P.W."/>
        </authorList>
    </citation>
    <scope>NUCLEOTIDE SEQUENCE [LARGE SCALE GENOMIC DNA]</scope>
    <source>
        <strain evidence="2 3">DSM 18933</strain>
    </source>
</reference>
<accession>A0A0R1WUZ6</accession>
<name>A0A0R1WUZ6_9LACO</name>
<protein>
    <submittedName>
        <fullName evidence="2">Prophage Lp3 protein 8, helicase</fullName>
    </submittedName>
</protein>